<sequence length="150" mass="16647">MTPSPCRDRPVKLRHDERGSVLIEFALLAPVFLTLLIGAVQVGLHMQNANAVRNLASDGARFAVVQYQRERHSPTEVIETWIRSEGVGGKYNLNTDRLGVTVTEQSPSRIAGSIEMKIRVTYSAPDFLAFVPGDVLELQYERPVFLLAPS</sequence>
<dbReference type="Proteomes" id="UP000469159">
    <property type="component" value="Unassembled WGS sequence"/>
</dbReference>
<evidence type="ECO:0000313" key="4">
    <source>
        <dbReference type="Proteomes" id="UP000469159"/>
    </source>
</evidence>
<dbReference type="OrthoDB" id="7427721at2"/>
<feature type="domain" description="TadE-like" evidence="2">
    <location>
        <begin position="19"/>
        <end position="61"/>
    </location>
</feature>
<feature type="transmembrane region" description="Helical" evidence="1">
    <location>
        <begin position="21"/>
        <end position="44"/>
    </location>
</feature>
<dbReference type="AlphaFoldDB" id="A0A6I4UXL2"/>
<keyword evidence="1" id="KW-0812">Transmembrane</keyword>
<accession>A0A6I4UXL2</accession>
<gene>
    <name evidence="3" type="ORF">GRI75_11800</name>
</gene>
<keyword evidence="4" id="KW-1185">Reference proteome</keyword>
<evidence type="ECO:0000259" key="2">
    <source>
        <dbReference type="Pfam" id="PF07811"/>
    </source>
</evidence>
<protein>
    <submittedName>
        <fullName evidence="3">Pilus assembly protein</fullName>
    </submittedName>
</protein>
<dbReference type="Pfam" id="PF07811">
    <property type="entry name" value="TadE"/>
    <property type="match status" value="1"/>
</dbReference>
<evidence type="ECO:0000256" key="1">
    <source>
        <dbReference type="SAM" id="Phobius"/>
    </source>
</evidence>
<proteinExistence type="predicted"/>
<organism evidence="3 4">
    <name type="scientific">Croceibacterium soli</name>
    <dbReference type="NCBI Taxonomy" id="1739690"/>
    <lineage>
        <taxon>Bacteria</taxon>
        <taxon>Pseudomonadati</taxon>
        <taxon>Pseudomonadota</taxon>
        <taxon>Alphaproteobacteria</taxon>
        <taxon>Sphingomonadales</taxon>
        <taxon>Erythrobacteraceae</taxon>
        <taxon>Croceibacterium</taxon>
    </lineage>
</organism>
<comment type="caution">
    <text evidence="3">The sequence shown here is derived from an EMBL/GenBank/DDBJ whole genome shotgun (WGS) entry which is preliminary data.</text>
</comment>
<keyword evidence="1" id="KW-1133">Transmembrane helix</keyword>
<dbReference type="InterPro" id="IPR012495">
    <property type="entry name" value="TadE-like_dom"/>
</dbReference>
<keyword evidence="1" id="KW-0472">Membrane</keyword>
<reference evidence="3 4" key="1">
    <citation type="submission" date="2019-12" db="EMBL/GenBank/DDBJ databases">
        <title>Genomic-based taxomic classification of the family Erythrobacteraceae.</title>
        <authorList>
            <person name="Xu L."/>
        </authorList>
    </citation>
    <scope>NUCLEOTIDE SEQUENCE [LARGE SCALE GENOMIC DNA]</scope>
    <source>
        <strain evidence="3 4">MCCC 1K02066</strain>
    </source>
</reference>
<dbReference type="RefSeq" id="WP_160747187.1">
    <property type="nucleotide sequence ID" value="NZ_WTYK01000007.1"/>
</dbReference>
<evidence type="ECO:0000313" key="3">
    <source>
        <dbReference type="EMBL" id="MXP42323.1"/>
    </source>
</evidence>
<name>A0A6I4UXL2_9SPHN</name>
<dbReference type="EMBL" id="WTYK01000007">
    <property type="protein sequence ID" value="MXP42323.1"/>
    <property type="molecule type" value="Genomic_DNA"/>
</dbReference>